<reference evidence="10" key="1">
    <citation type="submission" date="2022-02" db="EMBL/GenBank/DDBJ databases">
        <title>Atlantic sturgeon de novo genome assembly.</title>
        <authorList>
            <person name="Stock M."/>
            <person name="Klopp C."/>
            <person name="Guiguen Y."/>
            <person name="Cabau C."/>
            <person name="Parinello H."/>
            <person name="Santidrian Yebra-Pimentel E."/>
            <person name="Kuhl H."/>
            <person name="Dirks R.P."/>
            <person name="Guessner J."/>
            <person name="Wuertz S."/>
            <person name="Du K."/>
            <person name="Schartl M."/>
        </authorList>
    </citation>
    <scope>NUCLEOTIDE SEQUENCE</scope>
    <source>
        <strain evidence="10">STURGEONOMICS-FGT-2020</strain>
        <tissue evidence="10">Whole blood</tissue>
    </source>
</reference>
<comment type="caution">
    <text evidence="10">The sequence shown here is derived from an EMBL/GenBank/DDBJ whole genome shotgun (WGS) entry which is preliminary data.</text>
</comment>
<dbReference type="InterPro" id="IPR036116">
    <property type="entry name" value="FN3_sf"/>
</dbReference>
<dbReference type="PANTHER" id="PTHR23037">
    <property type="entry name" value="CYTOKINE RECEPTOR"/>
    <property type="match status" value="1"/>
</dbReference>
<dbReference type="InterPro" id="IPR015152">
    <property type="entry name" value="Growth/epo_recpt_lig-bind"/>
</dbReference>
<evidence type="ECO:0000256" key="1">
    <source>
        <dbReference type="ARBA" id="ARBA00004479"/>
    </source>
</evidence>
<dbReference type="Gene3D" id="2.60.40.10">
    <property type="entry name" value="Immunoglobulins"/>
    <property type="match status" value="2"/>
</dbReference>
<dbReference type="PROSITE" id="PS50853">
    <property type="entry name" value="FN3"/>
    <property type="match status" value="1"/>
</dbReference>
<dbReference type="Pfam" id="PF09067">
    <property type="entry name" value="EpoR_lig-bind"/>
    <property type="match status" value="1"/>
</dbReference>
<evidence type="ECO:0000313" key="11">
    <source>
        <dbReference type="Proteomes" id="UP001230051"/>
    </source>
</evidence>
<sequence length="525" mass="57256">MNKNTTAVIVVATAMVSLSTSTNYSRDGRPFFTGCRSPEQETFTCWWDPGAYGNLTGTPAFKVLYSKSGCQDPMQCPDYVTSGENSCYFNETYTSVWTGYCFMIRVDTEWGAVNSQPHYFDLLDILQPDPPVSLTLTLLNGSDSTHYADVMISWSPPPSADVDSGWISLQYQLRYRSSNSEWKMSQLLSQNSLPLYALETLQYYEVEVRCKPLYEGEFSQFSKTLRFILDCKNPSAPVSEAVSSAWVVLAPLTVALSLFLLYSLCSTARIKAMLLPPIPVPKIAGINTDLLQSGSPAELGILSGFFSVSSTMEPEEEPWEDFPELDLQDDTKVVGEPKSVTKGPLTIGSIDGSDSGWESIGSAETDCCPKNGKSLIRDSLDSVSSETKSVSLDAVLISKAGLLVGTSLGAEAIKSTEISQHSTTTYASASCLLTKTGKENFKTGPSPNALYKDDGNTTFYSYGADIRPQRGVITVTANGYIQGCAKCNAHTGRQDQRCATSEYLKGMPHEGLTLPENDANYYVTL</sequence>
<evidence type="ECO:0000256" key="6">
    <source>
        <dbReference type="ARBA" id="ARBA00023170"/>
    </source>
</evidence>
<evidence type="ECO:0000256" key="2">
    <source>
        <dbReference type="ARBA" id="ARBA00022692"/>
    </source>
</evidence>
<dbReference type="FunFam" id="2.60.40.10:FF:000287">
    <property type="entry name" value="Prolactin receptor"/>
    <property type="match status" value="1"/>
</dbReference>
<protein>
    <submittedName>
        <fullName evidence="10">Growth hormone receptor-like</fullName>
    </submittedName>
</protein>
<keyword evidence="11" id="KW-1185">Reference proteome</keyword>
<dbReference type="AlphaFoldDB" id="A0AAD8FPQ6"/>
<keyword evidence="7" id="KW-0325">Glycoprotein</keyword>
<dbReference type="CDD" id="cd00063">
    <property type="entry name" value="FN3"/>
    <property type="match status" value="1"/>
</dbReference>
<keyword evidence="5" id="KW-0472">Membrane</keyword>
<keyword evidence="3 8" id="KW-0732">Signal</keyword>
<feature type="signal peptide" evidence="8">
    <location>
        <begin position="1"/>
        <end position="21"/>
    </location>
</feature>
<evidence type="ECO:0000256" key="7">
    <source>
        <dbReference type="ARBA" id="ARBA00023180"/>
    </source>
</evidence>
<dbReference type="InterPro" id="IPR013783">
    <property type="entry name" value="Ig-like_fold"/>
</dbReference>
<evidence type="ECO:0000256" key="4">
    <source>
        <dbReference type="ARBA" id="ARBA00022989"/>
    </source>
</evidence>
<dbReference type="SUPFAM" id="SSF49265">
    <property type="entry name" value="Fibronectin type III"/>
    <property type="match status" value="2"/>
</dbReference>
<feature type="domain" description="Fibronectin type-III" evidence="9">
    <location>
        <begin position="130"/>
        <end position="234"/>
    </location>
</feature>
<keyword evidence="2" id="KW-0812">Transmembrane</keyword>
<name>A0AAD8FPQ6_ACIOX</name>
<accession>A0AAD8FPQ6</accession>
<organism evidence="10 11">
    <name type="scientific">Acipenser oxyrinchus oxyrinchus</name>
    <dbReference type="NCBI Taxonomy" id="40147"/>
    <lineage>
        <taxon>Eukaryota</taxon>
        <taxon>Metazoa</taxon>
        <taxon>Chordata</taxon>
        <taxon>Craniata</taxon>
        <taxon>Vertebrata</taxon>
        <taxon>Euteleostomi</taxon>
        <taxon>Actinopterygii</taxon>
        <taxon>Chondrostei</taxon>
        <taxon>Acipenseriformes</taxon>
        <taxon>Acipenseridae</taxon>
        <taxon>Acipenser</taxon>
    </lineage>
</organism>
<dbReference type="GO" id="GO:0009897">
    <property type="term" value="C:external side of plasma membrane"/>
    <property type="evidence" value="ECO:0007669"/>
    <property type="project" value="TreeGrafter"/>
</dbReference>
<keyword evidence="4" id="KW-1133">Transmembrane helix</keyword>
<evidence type="ECO:0000259" key="9">
    <source>
        <dbReference type="PROSITE" id="PS50853"/>
    </source>
</evidence>
<evidence type="ECO:0000256" key="8">
    <source>
        <dbReference type="SAM" id="SignalP"/>
    </source>
</evidence>
<dbReference type="PANTHER" id="PTHR23037:SF46">
    <property type="entry name" value="INTERLEUKIN 5 RECEPTOR SUBUNIT ALPHA"/>
    <property type="match status" value="1"/>
</dbReference>
<keyword evidence="6 10" id="KW-0675">Receptor</keyword>
<dbReference type="GO" id="GO:0004896">
    <property type="term" value="F:cytokine receptor activity"/>
    <property type="evidence" value="ECO:0007669"/>
    <property type="project" value="TreeGrafter"/>
</dbReference>
<evidence type="ECO:0000313" key="10">
    <source>
        <dbReference type="EMBL" id="KAK1152520.1"/>
    </source>
</evidence>
<feature type="chain" id="PRO_5042182169" evidence="8">
    <location>
        <begin position="22"/>
        <end position="525"/>
    </location>
</feature>
<dbReference type="InterPro" id="IPR003961">
    <property type="entry name" value="FN3_dom"/>
</dbReference>
<dbReference type="Proteomes" id="UP001230051">
    <property type="component" value="Unassembled WGS sequence"/>
</dbReference>
<evidence type="ECO:0000256" key="5">
    <source>
        <dbReference type="ARBA" id="ARBA00023136"/>
    </source>
</evidence>
<dbReference type="EMBL" id="JAGXEW010000046">
    <property type="protein sequence ID" value="KAK1152520.1"/>
    <property type="molecule type" value="Genomic_DNA"/>
</dbReference>
<gene>
    <name evidence="10" type="primary">GHR</name>
    <name evidence="10" type="ORF">AOXY_G31208</name>
</gene>
<proteinExistence type="predicted"/>
<comment type="subcellular location">
    <subcellularLocation>
        <location evidence="1">Membrane</location>
        <topology evidence="1">Single-pass type I membrane protein</topology>
    </subcellularLocation>
</comment>
<evidence type="ECO:0000256" key="3">
    <source>
        <dbReference type="ARBA" id="ARBA00022729"/>
    </source>
</evidence>